<evidence type="ECO:0000313" key="1">
    <source>
        <dbReference type="EMBL" id="GJE93557.1"/>
    </source>
</evidence>
<evidence type="ECO:0000313" key="2">
    <source>
        <dbReference type="Proteomes" id="UP000703269"/>
    </source>
</evidence>
<gene>
    <name evidence="1" type="ORF">PsYK624_097160</name>
</gene>
<name>A0A9P3GEX9_9APHY</name>
<keyword evidence="2" id="KW-1185">Reference proteome</keyword>
<organism evidence="1 2">
    <name type="scientific">Phanerochaete sordida</name>
    <dbReference type="NCBI Taxonomy" id="48140"/>
    <lineage>
        <taxon>Eukaryota</taxon>
        <taxon>Fungi</taxon>
        <taxon>Dikarya</taxon>
        <taxon>Basidiomycota</taxon>
        <taxon>Agaricomycotina</taxon>
        <taxon>Agaricomycetes</taxon>
        <taxon>Polyporales</taxon>
        <taxon>Phanerochaetaceae</taxon>
        <taxon>Phanerochaete</taxon>
    </lineage>
</organism>
<accession>A0A9P3GEX9</accession>
<reference evidence="1 2" key="1">
    <citation type="submission" date="2021-08" db="EMBL/GenBank/DDBJ databases">
        <title>Draft Genome Sequence of Phanerochaete sordida strain YK-624.</title>
        <authorList>
            <person name="Mori T."/>
            <person name="Dohra H."/>
            <person name="Suzuki T."/>
            <person name="Kawagishi H."/>
            <person name="Hirai H."/>
        </authorList>
    </citation>
    <scope>NUCLEOTIDE SEQUENCE [LARGE SCALE GENOMIC DNA]</scope>
    <source>
        <strain evidence="1 2">YK-624</strain>
    </source>
</reference>
<dbReference type="EMBL" id="BPQB01000033">
    <property type="protein sequence ID" value="GJE93557.1"/>
    <property type="molecule type" value="Genomic_DNA"/>
</dbReference>
<dbReference type="Proteomes" id="UP000703269">
    <property type="component" value="Unassembled WGS sequence"/>
</dbReference>
<protein>
    <submittedName>
        <fullName evidence="1">Uncharacterized protein</fullName>
    </submittedName>
</protein>
<sequence length="71" mass="7811">MLASRGLREVIQYQKRIVSVGPVPASATIHSATLTSRRLMHLAGARTLKRCARDRGIIAARRIPPLSYTPC</sequence>
<comment type="caution">
    <text evidence="1">The sequence shown here is derived from an EMBL/GenBank/DDBJ whole genome shotgun (WGS) entry which is preliminary data.</text>
</comment>
<dbReference type="AlphaFoldDB" id="A0A9P3GEX9"/>
<proteinExistence type="predicted"/>